<name>A0ABN7VMX7_GIGMA</name>
<sequence length="276" mass="31974">FINSFYLKLSIALTLLTFQTLEEAYTRTKAFELAYKYCSLYSVPYPQLINHFSQPFLSNTLTTLIEERNNFQTIKAINKLTHFINEIVNQTLNHIQLLQPQPITSNSDNNRFLYKCLRSRSRVQIKESKSNSNLGIIEEEEVPPIVACKVLYSISNKNANITAKQLLIIKPVIAHEANQFSDTNVLKGNNYHGHHPSNKDIESNRVSREEESDNYYFEEYNSASRNLLNRSVVEERTEKKKPCRIDAKMSNETVIGEEIGNFEDKKIDSRNCEKRI</sequence>
<proteinExistence type="predicted"/>
<feature type="signal peptide" evidence="1">
    <location>
        <begin position="1"/>
        <end position="24"/>
    </location>
</feature>
<comment type="caution">
    <text evidence="2">The sequence shown here is derived from an EMBL/GenBank/DDBJ whole genome shotgun (WGS) entry which is preliminary data.</text>
</comment>
<feature type="chain" id="PRO_5046061595" evidence="1">
    <location>
        <begin position="25"/>
        <end position="276"/>
    </location>
</feature>
<gene>
    <name evidence="2" type="ORF">GMARGA_LOCUS20312</name>
</gene>
<keyword evidence="1" id="KW-0732">Signal</keyword>
<protein>
    <submittedName>
        <fullName evidence="2">22090_t:CDS:1</fullName>
    </submittedName>
</protein>
<dbReference type="EMBL" id="CAJVQB010017694">
    <property type="protein sequence ID" value="CAG8785176.1"/>
    <property type="molecule type" value="Genomic_DNA"/>
</dbReference>
<evidence type="ECO:0000313" key="2">
    <source>
        <dbReference type="EMBL" id="CAG8785176.1"/>
    </source>
</evidence>
<keyword evidence="3" id="KW-1185">Reference proteome</keyword>
<accession>A0ABN7VMX7</accession>
<evidence type="ECO:0000256" key="1">
    <source>
        <dbReference type="SAM" id="SignalP"/>
    </source>
</evidence>
<dbReference type="Proteomes" id="UP000789901">
    <property type="component" value="Unassembled WGS sequence"/>
</dbReference>
<evidence type="ECO:0000313" key="3">
    <source>
        <dbReference type="Proteomes" id="UP000789901"/>
    </source>
</evidence>
<organism evidence="2 3">
    <name type="scientific">Gigaspora margarita</name>
    <dbReference type="NCBI Taxonomy" id="4874"/>
    <lineage>
        <taxon>Eukaryota</taxon>
        <taxon>Fungi</taxon>
        <taxon>Fungi incertae sedis</taxon>
        <taxon>Mucoromycota</taxon>
        <taxon>Glomeromycotina</taxon>
        <taxon>Glomeromycetes</taxon>
        <taxon>Diversisporales</taxon>
        <taxon>Gigasporaceae</taxon>
        <taxon>Gigaspora</taxon>
    </lineage>
</organism>
<reference evidence="2 3" key="1">
    <citation type="submission" date="2021-06" db="EMBL/GenBank/DDBJ databases">
        <authorList>
            <person name="Kallberg Y."/>
            <person name="Tangrot J."/>
            <person name="Rosling A."/>
        </authorList>
    </citation>
    <scope>NUCLEOTIDE SEQUENCE [LARGE SCALE GENOMIC DNA]</scope>
    <source>
        <strain evidence="2 3">120-4 pot B 10/14</strain>
    </source>
</reference>
<feature type="non-terminal residue" evidence="2">
    <location>
        <position position="1"/>
    </location>
</feature>